<reference evidence="1" key="4">
    <citation type="submission" date="2025-09" db="UniProtKB">
        <authorList>
            <consortium name="Ensembl"/>
        </authorList>
    </citation>
    <scope>IDENTIFICATION</scope>
</reference>
<reference evidence="2" key="1">
    <citation type="journal article" date="2002" name="Science">
        <title>The draft genome of Ciona intestinalis: insights into chordate and vertebrate origins.</title>
        <authorList>
            <person name="Dehal P."/>
            <person name="Satou Y."/>
            <person name="Campbell R.K."/>
            <person name="Chapman J."/>
            <person name="Degnan B."/>
            <person name="De Tomaso A."/>
            <person name="Davidson B."/>
            <person name="Di Gregorio A."/>
            <person name="Gelpke M."/>
            <person name="Goodstein D.M."/>
            <person name="Harafuji N."/>
            <person name="Hastings K.E."/>
            <person name="Ho I."/>
            <person name="Hotta K."/>
            <person name="Huang W."/>
            <person name="Kawashima T."/>
            <person name="Lemaire P."/>
            <person name="Martinez D."/>
            <person name="Meinertzhagen I.A."/>
            <person name="Necula S."/>
            <person name="Nonaka M."/>
            <person name="Putnam N."/>
            <person name="Rash S."/>
            <person name="Saiga H."/>
            <person name="Satake M."/>
            <person name="Terry A."/>
            <person name="Yamada L."/>
            <person name="Wang H.G."/>
            <person name="Awazu S."/>
            <person name="Azumi K."/>
            <person name="Boore J."/>
            <person name="Branno M."/>
            <person name="Chin-Bow S."/>
            <person name="DeSantis R."/>
            <person name="Doyle S."/>
            <person name="Francino P."/>
            <person name="Keys D.N."/>
            <person name="Haga S."/>
            <person name="Hayashi H."/>
            <person name="Hino K."/>
            <person name="Imai K.S."/>
            <person name="Inaba K."/>
            <person name="Kano S."/>
            <person name="Kobayashi K."/>
            <person name="Kobayashi M."/>
            <person name="Lee B.I."/>
            <person name="Makabe K.W."/>
            <person name="Manohar C."/>
            <person name="Matassi G."/>
            <person name="Medina M."/>
            <person name="Mochizuki Y."/>
            <person name="Mount S."/>
            <person name="Morishita T."/>
            <person name="Miura S."/>
            <person name="Nakayama A."/>
            <person name="Nishizaka S."/>
            <person name="Nomoto H."/>
            <person name="Ohta F."/>
            <person name="Oishi K."/>
            <person name="Rigoutsos I."/>
            <person name="Sano M."/>
            <person name="Sasaki A."/>
            <person name="Sasakura Y."/>
            <person name="Shoguchi E."/>
            <person name="Shin-i T."/>
            <person name="Spagnuolo A."/>
            <person name="Stainier D."/>
            <person name="Suzuki M.M."/>
            <person name="Tassy O."/>
            <person name="Takatori N."/>
            <person name="Tokuoka M."/>
            <person name="Yagi K."/>
            <person name="Yoshizaki F."/>
            <person name="Wada S."/>
            <person name="Zhang C."/>
            <person name="Hyatt P.D."/>
            <person name="Larimer F."/>
            <person name="Detter C."/>
            <person name="Doggett N."/>
            <person name="Glavina T."/>
            <person name="Hawkins T."/>
            <person name="Richardson P."/>
            <person name="Lucas S."/>
            <person name="Kohara Y."/>
            <person name="Levine M."/>
            <person name="Satoh N."/>
            <person name="Rokhsar D.S."/>
        </authorList>
    </citation>
    <scope>NUCLEOTIDE SEQUENCE [LARGE SCALE GENOMIC DNA]</scope>
</reference>
<protein>
    <submittedName>
        <fullName evidence="1">Uncharacterized protein</fullName>
    </submittedName>
</protein>
<reference evidence="1" key="2">
    <citation type="journal article" date="2008" name="Genome Biol.">
        <title>Improved genome assembly and evidence-based global gene model set for the chordate Ciona intestinalis: new insight into intron and operon populations.</title>
        <authorList>
            <person name="Satou Y."/>
            <person name="Mineta K."/>
            <person name="Ogasawara M."/>
            <person name="Sasakura Y."/>
            <person name="Shoguchi E."/>
            <person name="Ueno K."/>
            <person name="Yamada L."/>
            <person name="Matsumoto J."/>
            <person name="Wasserscheid J."/>
            <person name="Dewar K."/>
            <person name="Wiley G.B."/>
            <person name="Macmil S.L."/>
            <person name="Roe B.A."/>
            <person name="Zeller R.W."/>
            <person name="Hastings K.E."/>
            <person name="Lemaire P."/>
            <person name="Lindquist E."/>
            <person name="Endo T."/>
            <person name="Hotta K."/>
            <person name="Inaba K."/>
        </authorList>
    </citation>
    <scope>NUCLEOTIDE SEQUENCE [LARGE SCALE GENOMIC DNA]</scope>
    <source>
        <strain evidence="1">wild type</strain>
    </source>
</reference>
<dbReference type="InParanoid" id="H2XR94"/>
<sequence>KQAHPAIVKKRKVWQPRKLFLRENRKVESEVRTKGEAVLGVSL</sequence>
<dbReference type="Proteomes" id="UP000008144">
    <property type="component" value="Chromosome 5"/>
</dbReference>
<accession>H2XR94</accession>
<reference evidence="1" key="3">
    <citation type="submission" date="2025-08" db="UniProtKB">
        <authorList>
            <consortium name="Ensembl"/>
        </authorList>
    </citation>
    <scope>IDENTIFICATION</scope>
</reference>
<name>H2XR94_CIOIN</name>
<proteinExistence type="predicted"/>
<dbReference type="AlphaFoldDB" id="H2XR94"/>
<evidence type="ECO:0000313" key="1">
    <source>
        <dbReference type="Ensembl" id="ENSCINP00000032178.1"/>
    </source>
</evidence>
<organism evidence="1 2">
    <name type="scientific">Ciona intestinalis</name>
    <name type="common">Transparent sea squirt</name>
    <name type="synonym">Ascidia intestinalis</name>
    <dbReference type="NCBI Taxonomy" id="7719"/>
    <lineage>
        <taxon>Eukaryota</taxon>
        <taxon>Metazoa</taxon>
        <taxon>Chordata</taxon>
        <taxon>Tunicata</taxon>
        <taxon>Ascidiacea</taxon>
        <taxon>Phlebobranchia</taxon>
        <taxon>Cionidae</taxon>
        <taxon>Ciona</taxon>
    </lineage>
</organism>
<dbReference type="EMBL" id="EAAA01002124">
    <property type="status" value="NOT_ANNOTATED_CDS"/>
    <property type="molecule type" value="Genomic_DNA"/>
</dbReference>
<keyword evidence="2" id="KW-1185">Reference proteome</keyword>
<dbReference type="Ensembl" id="ENSCINT00000033480.1">
    <property type="protein sequence ID" value="ENSCINP00000032178.1"/>
    <property type="gene ID" value="ENSCING00000023146.1"/>
</dbReference>
<dbReference type="HOGENOM" id="CLU_3244610_0_0_1"/>
<evidence type="ECO:0000313" key="2">
    <source>
        <dbReference type="Proteomes" id="UP000008144"/>
    </source>
</evidence>